<evidence type="ECO:0000256" key="1">
    <source>
        <dbReference type="ARBA" id="ARBA00004377"/>
    </source>
</evidence>
<dbReference type="GO" id="GO:0015628">
    <property type="term" value="P:protein secretion by the type II secretion system"/>
    <property type="evidence" value="ECO:0007669"/>
    <property type="project" value="UniProtKB-UniRule"/>
</dbReference>
<accession>A0A1W6YSS5</accession>
<evidence type="ECO:0000256" key="2">
    <source>
        <dbReference type="ARBA" id="ARBA00008358"/>
    </source>
</evidence>
<dbReference type="PROSITE" id="PS51257">
    <property type="entry name" value="PROKAR_LIPOPROTEIN"/>
    <property type="match status" value="1"/>
</dbReference>
<evidence type="ECO:0000313" key="12">
    <source>
        <dbReference type="Proteomes" id="UP000194151"/>
    </source>
</evidence>
<dbReference type="AlphaFoldDB" id="A0A1W6YSS5"/>
<keyword evidence="7 9" id="KW-1133">Transmembrane helix</keyword>
<dbReference type="NCBIfam" id="TIGR02532">
    <property type="entry name" value="IV_pilin_GFxxxE"/>
    <property type="match status" value="1"/>
</dbReference>
<dbReference type="NCBIfam" id="TIGR01707">
    <property type="entry name" value="gspI"/>
    <property type="match status" value="1"/>
</dbReference>
<dbReference type="GO" id="GO:0015627">
    <property type="term" value="C:type II protein secretion system complex"/>
    <property type="evidence" value="ECO:0007669"/>
    <property type="project" value="UniProtKB-UniRule"/>
</dbReference>
<keyword evidence="8 9" id="KW-0472">Membrane</keyword>
<evidence type="ECO:0000256" key="7">
    <source>
        <dbReference type="ARBA" id="ARBA00022989"/>
    </source>
</evidence>
<reference evidence="11 12" key="1">
    <citation type="submission" date="2017-05" db="EMBL/GenBank/DDBJ databases">
        <title>Complete and WGS of Bordetella genogroups.</title>
        <authorList>
            <person name="Spilker T."/>
            <person name="LiPuma J."/>
        </authorList>
    </citation>
    <scope>NUCLEOTIDE SEQUENCE [LARGE SCALE GENOMIC DNA]</scope>
    <source>
        <strain evidence="11 12">AU19157</strain>
    </source>
</reference>
<keyword evidence="12" id="KW-1185">Reference proteome</keyword>
<feature type="domain" description="Type II secretion system protein GspI C-terminal" evidence="10">
    <location>
        <begin position="44"/>
        <end position="118"/>
    </location>
</feature>
<comment type="subunit">
    <text evidence="9">Type II secretion is composed of four main components: the outer membrane complex, the inner membrane complex, the cytoplasmic secretion ATPase and the periplasm-spanning pseudopilus.</text>
</comment>
<organism evidence="11 12">
    <name type="scientific">Bordetella genomosp. 8</name>
    <dbReference type="NCBI Taxonomy" id="1416806"/>
    <lineage>
        <taxon>Bacteria</taxon>
        <taxon>Pseudomonadati</taxon>
        <taxon>Pseudomonadota</taxon>
        <taxon>Betaproteobacteria</taxon>
        <taxon>Burkholderiales</taxon>
        <taxon>Alcaligenaceae</taxon>
        <taxon>Bordetella</taxon>
    </lineage>
</organism>
<dbReference type="GO" id="GO:0005886">
    <property type="term" value="C:plasma membrane"/>
    <property type="evidence" value="ECO:0007669"/>
    <property type="project" value="UniProtKB-SubCell"/>
</dbReference>
<dbReference type="PANTHER" id="PTHR38779">
    <property type="entry name" value="TYPE II SECRETION SYSTEM PROTEIN I-RELATED"/>
    <property type="match status" value="1"/>
</dbReference>
<evidence type="ECO:0000259" key="10">
    <source>
        <dbReference type="Pfam" id="PF02501"/>
    </source>
</evidence>
<comment type="PTM">
    <text evidence="9">Cleaved by prepilin peptidase.</text>
</comment>
<dbReference type="RefSeq" id="WP_086067479.1">
    <property type="nucleotide sequence ID" value="NZ_CP021108.1"/>
</dbReference>
<evidence type="ECO:0000256" key="3">
    <source>
        <dbReference type="ARBA" id="ARBA00022475"/>
    </source>
</evidence>
<keyword evidence="6 9" id="KW-0812">Transmembrane</keyword>
<evidence type="ECO:0000256" key="6">
    <source>
        <dbReference type="ARBA" id="ARBA00022692"/>
    </source>
</evidence>
<gene>
    <name evidence="11" type="ORF">CAL12_27315</name>
</gene>
<dbReference type="Proteomes" id="UP000194151">
    <property type="component" value="Chromosome"/>
</dbReference>
<dbReference type="Gene3D" id="3.30.1300.30">
    <property type="entry name" value="GSPII I/J protein-like"/>
    <property type="match status" value="1"/>
</dbReference>
<dbReference type="KEGG" id="bgv:CAL12_27315"/>
<keyword evidence="3" id="KW-1003">Cell membrane</keyword>
<evidence type="ECO:0000313" key="11">
    <source>
        <dbReference type="EMBL" id="ARP84155.1"/>
    </source>
</evidence>
<sequence length="123" mass="13174">MNHRDRQQGFSLLEVLVALVIIAIALGACVRAAGQMAAGQAAVRERALALVSAENTLAELRAQRLYPPLGRRSLPCPQGPLALTCDLSIESTSNRGFRQATVRVMDADKRLLSELRGLAAAQP</sequence>
<proteinExistence type="inferred from homology"/>
<dbReference type="InterPro" id="IPR003413">
    <property type="entry name" value="T2SS_GspI_C"/>
</dbReference>
<dbReference type="SUPFAM" id="SSF54523">
    <property type="entry name" value="Pili subunits"/>
    <property type="match status" value="1"/>
</dbReference>
<evidence type="ECO:0000256" key="9">
    <source>
        <dbReference type="RuleBase" id="RU368030"/>
    </source>
</evidence>
<dbReference type="Pfam" id="PF07963">
    <property type="entry name" value="N_methyl"/>
    <property type="match status" value="1"/>
</dbReference>
<name>A0A1W6YSS5_9BORD</name>
<comment type="subcellular location">
    <subcellularLocation>
        <location evidence="1 9">Cell inner membrane</location>
        <topology evidence="1 9">Single-pass membrane protein</topology>
    </subcellularLocation>
</comment>
<dbReference type="OrthoDB" id="5296572at2"/>
<dbReference type="STRING" id="1416806.CAL12_27315"/>
<keyword evidence="5 9" id="KW-0997">Cell inner membrane</keyword>
<protein>
    <recommendedName>
        <fullName evidence="9">Type II secretion system protein I</fullName>
        <shortName evidence="9">T2SS minor pseudopilin I</shortName>
    </recommendedName>
</protein>
<dbReference type="EMBL" id="CP021108">
    <property type="protein sequence ID" value="ARP84155.1"/>
    <property type="molecule type" value="Genomic_DNA"/>
</dbReference>
<evidence type="ECO:0000256" key="5">
    <source>
        <dbReference type="ARBA" id="ARBA00022519"/>
    </source>
</evidence>
<comment type="function">
    <text evidence="9">Component of the type II secretion system required for the energy-dependent secretion of extracellular factors such as proteases and toxins from the periplasm.</text>
</comment>
<dbReference type="InterPro" id="IPR045584">
    <property type="entry name" value="Pilin-like"/>
</dbReference>
<dbReference type="InterPro" id="IPR010052">
    <property type="entry name" value="T2SS_protein-GspI"/>
</dbReference>
<evidence type="ECO:0000256" key="8">
    <source>
        <dbReference type="ARBA" id="ARBA00023136"/>
    </source>
</evidence>
<keyword evidence="4 9" id="KW-0488">Methylation</keyword>
<dbReference type="InterPro" id="IPR012902">
    <property type="entry name" value="N_methyl_site"/>
</dbReference>
<dbReference type="Pfam" id="PF02501">
    <property type="entry name" value="T2SSI"/>
    <property type="match status" value="1"/>
</dbReference>
<feature type="transmembrane region" description="Helical" evidence="9">
    <location>
        <begin position="12"/>
        <end position="34"/>
    </location>
</feature>
<comment type="similarity">
    <text evidence="2 9">Belongs to the GSP I family.</text>
</comment>
<dbReference type="PANTHER" id="PTHR38779:SF2">
    <property type="entry name" value="TYPE II SECRETION SYSTEM PROTEIN I-RELATED"/>
    <property type="match status" value="1"/>
</dbReference>
<evidence type="ECO:0000256" key="4">
    <source>
        <dbReference type="ARBA" id="ARBA00022481"/>
    </source>
</evidence>